<accession>A0A2T0SCC8</accession>
<gene>
    <name evidence="3" type="ORF">CLV58_12337</name>
</gene>
<dbReference type="Proteomes" id="UP000238375">
    <property type="component" value="Unassembled WGS sequence"/>
</dbReference>
<evidence type="ECO:0000313" key="4">
    <source>
        <dbReference type="Proteomes" id="UP000238375"/>
    </source>
</evidence>
<keyword evidence="1" id="KW-0732">Signal</keyword>
<organism evidence="3 4">
    <name type="scientific">Spirosoma oryzae</name>
    <dbReference type="NCBI Taxonomy" id="1469603"/>
    <lineage>
        <taxon>Bacteria</taxon>
        <taxon>Pseudomonadati</taxon>
        <taxon>Bacteroidota</taxon>
        <taxon>Cytophagia</taxon>
        <taxon>Cytophagales</taxon>
        <taxon>Cytophagaceae</taxon>
        <taxon>Spirosoma</taxon>
    </lineage>
</organism>
<sequence length="176" mass="19806">MRIQNLLIVSLLALLSCQSETKPSPASYSVPASVEPYIQSFRSAAQQRNRAVSTDRLIVEFGDPQGEDVCGRCLLEAGQPPHIVLSTDAYCWEQASDNEKEGLVFHELGHCLLGRLHRNDHFANRAYVSLMNPDNMGVYATCRYPIGDDDCDKRPRRTYYLDELFDPATPKPSWAD</sequence>
<dbReference type="RefSeq" id="WP_106139915.1">
    <property type="nucleotide sequence ID" value="NZ_PVTE01000023.1"/>
</dbReference>
<evidence type="ECO:0000313" key="3">
    <source>
        <dbReference type="EMBL" id="PRY31074.1"/>
    </source>
</evidence>
<name>A0A2T0SCC8_9BACT</name>
<evidence type="ECO:0000259" key="2">
    <source>
        <dbReference type="Pfam" id="PF18894"/>
    </source>
</evidence>
<feature type="chain" id="PRO_5015425643" description="Putative phage metallopeptidase domain-containing protein" evidence="1">
    <location>
        <begin position="22"/>
        <end position="176"/>
    </location>
</feature>
<keyword evidence="4" id="KW-1185">Reference proteome</keyword>
<dbReference type="PROSITE" id="PS51257">
    <property type="entry name" value="PROKAR_LIPOPROTEIN"/>
    <property type="match status" value="1"/>
</dbReference>
<protein>
    <recommendedName>
        <fullName evidence="2">Putative phage metallopeptidase domain-containing protein</fullName>
    </recommendedName>
</protein>
<evidence type="ECO:0000256" key="1">
    <source>
        <dbReference type="SAM" id="SignalP"/>
    </source>
</evidence>
<dbReference type="InterPro" id="IPR043998">
    <property type="entry name" value="Put_Metallopep"/>
</dbReference>
<feature type="signal peptide" evidence="1">
    <location>
        <begin position="1"/>
        <end position="21"/>
    </location>
</feature>
<dbReference type="Pfam" id="PF18894">
    <property type="entry name" value="PhageMetallopep"/>
    <property type="match status" value="1"/>
</dbReference>
<dbReference type="OrthoDB" id="5295861at2"/>
<dbReference type="AlphaFoldDB" id="A0A2T0SCC8"/>
<dbReference type="EMBL" id="PVTE01000023">
    <property type="protein sequence ID" value="PRY31074.1"/>
    <property type="molecule type" value="Genomic_DNA"/>
</dbReference>
<proteinExistence type="predicted"/>
<comment type="caution">
    <text evidence="3">The sequence shown here is derived from an EMBL/GenBank/DDBJ whole genome shotgun (WGS) entry which is preliminary data.</text>
</comment>
<reference evidence="3 4" key="1">
    <citation type="submission" date="2018-03" db="EMBL/GenBank/DDBJ databases">
        <title>Genomic Encyclopedia of Archaeal and Bacterial Type Strains, Phase II (KMG-II): from individual species to whole genera.</title>
        <authorList>
            <person name="Goeker M."/>
        </authorList>
    </citation>
    <scope>NUCLEOTIDE SEQUENCE [LARGE SCALE GENOMIC DNA]</scope>
    <source>
        <strain evidence="3 4">DSM 28354</strain>
    </source>
</reference>
<feature type="domain" description="Putative phage metallopeptidase" evidence="2">
    <location>
        <begin position="73"/>
        <end position="115"/>
    </location>
</feature>